<reference evidence="3" key="3">
    <citation type="submission" date="2023-06" db="EMBL/GenBank/DDBJ databases">
        <title>Pangenomics reveal diversification of enzyme families and niche specialization in globally abundant SAR202 bacteria.</title>
        <authorList>
            <person name="Saw J.H.W."/>
        </authorList>
    </citation>
    <scope>NUCLEOTIDE SEQUENCE [LARGE SCALE GENOMIC DNA]</scope>
    <source>
        <strain evidence="3">JH1073</strain>
    </source>
</reference>
<accession>A0AAJ6CUK9</accession>
<proteinExistence type="predicted"/>
<sequence>MTTTESRTDELLVAHLLRRAGFGGTSAELRHFAKLSYEQAVDELLDAVDTAAMPQDIIRRYHVDMSDLRTKPSSSGNWLYHMVNTNAPFVEKVNLFWHRVFATGQTKLIQGKAMSTQLDMFRKYGLGSFDELLLMLSKDPAMILWLDNQDNHKDEINENYGREILELFSMGVGNYTEEDIKECSRAFTGWTVENTDYMALKMRNNTMRPYGYINWQFKYDLDDHDDGEKTFLGETGNFNGEDIIGLICKNPATAGFIARHLYHYFLADELPVPQWPHFPPKDPEAIKVMSDAYFDSGYSIKAMLRALFLSDAFKSEASWNARVKSPIELVVGTLRLSGGYDGPTHDVYDHIAASGFMGQDIYAPPSVEGWMGGADWISTGSMVMRVNFAGGIIGDTSRKGVVELIDRIRAESGSTPTAESLVSASLENLGNLQVADDTRSGLEEFTYKNVILRLSKDDTTADNSDEARNAIASLLQLIVATREYQFV</sequence>
<keyword evidence="3" id="KW-1185">Reference proteome</keyword>
<reference evidence="3 4" key="1">
    <citation type="submission" date="2019-11" db="EMBL/GenBank/DDBJ databases">
        <authorList>
            <person name="Cho J.-C."/>
        </authorList>
    </citation>
    <scope>NUCLEOTIDE SEQUENCE [LARGE SCALE GENOMIC DNA]</scope>
    <source>
        <strain evidence="2 3">JH1073</strain>
        <strain evidence="1 4">JH702</strain>
    </source>
</reference>
<dbReference type="EMBL" id="WMBE01000002">
    <property type="protein sequence ID" value="MDG0866584.1"/>
    <property type="molecule type" value="Genomic_DNA"/>
</dbReference>
<dbReference type="InterPro" id="IPR014917">
    <property type="entry name" value="DUF1800"/>
</dbReference>
<dbReference type="AlphaFoldDB" id="A0AAJ6CUK9"/>
<organism evidence="2 3">
    <name type="scientific">Candidatus Lucifugimonas marina</name>
    <dbReference type="NCBI Taxonomy" id="3038979"/>
    <lineage>
        <taxon>Bacteria</taxon>
        <taxon>Bacillati</taxon>
        <taxon>Chloroflexota</taxon>
        <taxon>Dehalococcoidia</taxon>
        <taxon>SAR202 cluster</taxon>
        <taxon>Candidatus Lucifugimonadales</taxon>
        <taxon>Candidatus Lucifugimonadaceae</taxon>
        <taxon>Candidatus Lucifugimonas</taxon>
    </lineage>
</organism>
<reference evidence="2" key="2">
    <citation type="journal article" date="2023" name="Nat. Commun.">
        <title>Cultivation of marine bacteria of the SAR202 clade.</title>
        <authorList>
            <person name="Lim Y."/>
            <person name="Seo J.H."/>
            <person name="Giovannoni S.J."/>
            <person name="Kang I."/>
            <person name="Cho J.C."/>
        </authorList>
    </citation>
    <scope>NUCLEOTIDE SEQUENCE</scope>
    <source>
        <strain evidence="2">JH1073</strain>
    </source>
</reference>
<evidence type="ECO:0000313" key="1">
    <source>
        <dbReference type="EMBL" id="MDG0866584.1"/>
    </source>
</evidence>
<evidence type="ECO:0000313" key="3">
    <source>
        <dbReference type="Proteomes" id="UP001219901"/>
    </source>
</evidence>
<dbReference type="Proteomes" id="UP001321249">
    <property type="component" value="Unassembled WGS sequence"/>
</dbReference>
<dbReference type="EMBL" id="CP046147">
    <property type="protein sequence ID" value="WFG40672.1"/>
    <property type="molecule type" value="Genomic_DNA"/>
</dbReference>
<evidence type="ECO:0000313" key="4">
    <source>
        <dbReference type="Proteomes" id="UP001321249"/>
    </source>
</evidence>
<dbReference type="Pfam" id="PF08811">
    <property type="entry name" value="DUF1800"/>
    <property type="match status" value="1"/>
</dbReference>
<evidence type="ECO:0000313" key="2">
    <source>
        <dbReference type="EMBL" id="WFG40672.1"/>
    </source>
</evidence>
<dbReference type="RefSeq" id="WP_342824126.1">
    <property type="nucleotide sequence ID" value="NZ_CP046146.1"/>
</dbReference>
<gene>
    <name evidence="1" type="ORF">GKO46_05780</name>
    <name evidence="2" type="ORF">GKO48_14025</name>
</gene>
<protein>
    <submittedName>
        <fullName evidence="2">DUF1800 family protein</fullName>
    </submittedName>
</protein>
<name>A0AAJ6CUK9_9CHLR</name>
<dbReference type="Proteomes" id="UP001219901">
    <property type="component" value="Chromosome"/>
</dbReference>